<dbReference type="Gene3D" id="2.40.70.10">
    <property type="entry name" value="Acid Proteases"/>
    <property type="match status" value="1"/>
</dbReference>
<evidence type="ECO:0000313" key="2">
    <source>
        <dbReference type="EMBL" id="GMF57802.1"/>
    </source>
</evidence>
<reference evidence="2" key="1">
    <citation type="submission" date="2023-04" db="EMBL/GenBank/DDBJ databases">
        <title>Phytophthora fragariaefolia NBRC 109709.</title>
        <authorList>
            <person name="Ichikawa N."/>
            <person name="Sato H."/>
            <person name="Tonouchi N."/>
        </authorList>
    </citation>
    <scope>NUCLEOTIDE SEQUENCE</scope>
    <source>
        <strain evidence="2">NBRC 109709</strain>
    </source>
</reference>
<organism evidence="2 3">
    <name type="scientific">Phytophthora fragariaefolia</name>
    <dbReference type="NCBI Taxonomy" id="1490495"/>
    <lineage>
        <taxon>Eukaryota</taxon>
        <taxon>Sar</taxon>
        <taxon>Stramenopiles</taxon>
        <taxon>Oomycota</taxon>
        <taxon>Peronosporomycetes</taxon>
        <taxon>Peronosporales</taxon>
        <taxon>Peronosporaceae</taxon>
        <taxon>Phytophthora</taxon>
    </lineage>
</organism>
<dbReference type="OrthoDB" id="1724531at2759"/>
<dbReference type="InterPro" id="IPR021109">
    <property type="entry name" value="Peptidase_aspartic_dom_sf"/>
</dbReference>
<keyword evidence="3" id="KW-1185">Reference proteome</keyword>
<accession>A0A9W7D6D0</accession>
<dbReference type="Gene3D" id="3.10.10.10">
    <property type="entry name" value="HIV Type 1 Reverse Transcriptase, subunit A, domain 1"/>
    <property type="match status" value="1"/>
</dbReference>
<gene>
    <name evidence="2" type="ORF">Pfra01_002474800</name>
</gene>
<dbReference type="SUPFAM" id="SSF56672">
    <property type="entry name" value="DNA/RNA polymerases"/>
    <property type="match status" value="1"/>
</dbReference>
<dbReference type="Proteomes" id="UP001165121">
    <property type="component" value="Unassembled WGS sequence"/>
</dbReference>
<dbReference type="EMBL" id="BSXT01004415">
    <property type="protein sequence ID" value="GMF57802.1"/>
    <property type="molecule type" value="Genomic_DNA"/>
</dbReference>
<feature type="region of interest" description="Disordered" evidence="1">
    <location>
        <begin position="129"/>
        <end position="162"/>
    </location>
</feature>
<proteinExistence type="predicted"/>
<protein>
    <submittedName>
        <fullName evidence="2">Unnamed protein product</fullName>
    </submittedName>
</protein>
<comment type="caution">
    <text evidence="2">The sequence shown here is derived from an EMBL/GenBank/DDBJ whole genome shotgun (WGS) entry which is preliminary data.</text>
</comment>
<evidence type="ECO:0000256" key="1">
    <source>
        <dbReference type="SAM" id="MobiDB-lite"/>
    </source>
</evidence>
<dbReference type="SUPFAM" id="SSF50630">
    <property type="entry name" value="Acid proteases"/>
    <property type="match status" value="1"/>
</dbReference>
<dbReference type="AlphaFoldDB" id="A0A9W7D6D0"/>
<evidence type="ECO:0000313" key="3">
    <source>
        <dbReference type="Proteomes" id="UP001165121"/>
    </source>
</evidence>
<sequence length="278" mass="31596">MAELSTSEMTVTPRNTSSVRPFLQKVRILGRDYFMLIDWGASHCVLSTGRGFDASRMHTTELVVHRFDGQVQQRTVPVADLEVVCEGPVVQVPFVFWPLNHDYDGILGRTWLEASNPSINWSTRSLYWPAERQDPPPPPNDDDDWPDSPVEHQSVPVSDHSKKPFAPVEVSLQSFRKRLKNQQYLEIFQLVLESGVLPKPTPREIVILLNDFDDVFPSSLPNELPPEREVQHHIQVKPNAVPSSRSPFHHARVEEQALAGFVKELHEKNNIEESNSAS</sequence>
<name>A0A9W7D6D0_9STRA</name>
<dbReference type="InterPro" id="IPR043502">
    <property type="entry name" value="DNA/RNA_pol_sf"/>
</dbReference>